<name>A0AAV5W978_9BILA</name>
<comment type="caution">
    <text evidence="1">The sequence shown here is derived from an EMBL/GenBank/DDBJ whole genome shotgun (WGS) entry which is preliminary data.</text>
</comment>
<dbReference type="AlphaFoldDB" id="A0AAV5W978"/>
<organism evidence="1 2">
    <name type="scientific">Pristionchus fissidentatus</name>
    <dbReference type="NCBI Taxonomy" id="1538716"/>
    <lineage>
        <taxon>Eukaryota</taxon>
        <taxon>Metazoa</taxon>
        <taxon>Ecdysozoa</taxon>
        <taxon>Nematoda</taxon>
        <taxon>Chromadorea</taxon>
        <taxon>Rhabditida</taxon>
        <taxon>Rhabditina</taxon>
        <taxon>Diplogasteromorpha</taxon>
        <taxon>Diplogasteroidea</taxon>
        <taxon>Neodiplogasteridae</taxon>
        <taxon>Pristionchus</taxon>
    </lineage>
</organism>
<feature type="non-terminal residue" evidence="1">
    <location>
        <position position="64"/>
    </location>
</feature>
<keyword evidence="2" id="KW-1185">Reference proteome</keyword>
<proteinExistence type="predicted"/>
<evidence type="ECO:0000313" key="1">
    <source>
        <dbReference type="EMBL" id="GMT27299.1"/>
    </source>
</evidence>
<protein>
    <submittedName>
        <fullName evidence="1">Uncharacterized protein</fullName>
    </submittedName>
</protein>
<reference evidence="1" key="1">
    <citation type="submission" date="2023-10" db="EMBL/GenBank/DDBJ databases">
        <title>Genome assembly of Pristionchus species.</title>
        <authorList>
            <person name="Yoshida K."/>
            <person name="Sommer R.J."/>
        </authorList>
    </citation>
    <scope>NUCLEOTIDE SEQUENCE</scope>
    <source>
        <strain evidence="1">RS5133</strain>
    </source>
</reference>
<sequence>VDSEMRALMDIGMIVGVAAKKSKFREVHGNALEKTYRAVGTVTKGAQVLCYLVGRTIGFLAHKL</sequence>
<dbReference type="Proteomes" id="UP001432322">
    <property type="component" value="Unassembled WGS sequence"/>
</dbReference>
<evidence type="ECO:0000313" key="2">
    <source>
        <dbReference type="Proteomes" id="UP001432322"/>
    </source>
</evidence>
<gene>
    <name evidence="1" type="ORF">PFISCL1PPCAC_18596</name>
</gene>
<accession>A0AAV5W978</accession>
<feature type="non-terminal residue" evidence="1">
    <location>
        <position position="1"/>
    </location>
</feature>
<dbReference type="EMBL" id="BTSY01000005">
    <property type="protein sequence ID" value="GMT27299.1"/>
    <property type="molecule type" value="Genomic_DNA"/>
</dbReference>